<name>A0AAV7KV64_PLEWA</name>
<proteinExistence type="predicted"/>
<feature type="region of interest" description="Disordered" evidence="1">
    <location>
        <begin position="102"/>
        <end position="166"/>
    </location>
</feature>
<organism evidence="2 3">
    <name type="scientific">Pleurodeles waltl</name>
    <name type="common">Iberian ribbed newt</name>
    <dbReference type="NCBI Taxonomy" id="8319"/>
    <lineage>
        <taxon>Eukaryota</taxon>
        <taxon>Metazoa</taxon>
        <taxon>Chordata</taxon>
        <taxon>Craniata</taxon>
        <taxon>Vertebrata</taxon>
        <taxon>Euteleostomi</taxon>
        <taxon>Amphibia</taxon>
        <taxon>Batrachia</taxon>
        <taxon>Caudata</taxon>
        <taxon>Salamandroidea</taxon>
        <taxon>Salamandridae</taxon>
        <taxon>Pleurodelinae</taxon>
        <taxon>Pleurodeles</taxon>
    </lineage>
</organism>
<comment type="caution">
    <text evidence="2">The sequence shown here is derived from an EMBL/GenBank/DDBJ whole genome shotgun (WGS) entry which is preliminary data.</text>
</comment>
<evidence type="ECO:0000313" key="3">
    <source>
        <dbReference type="Proteomes" id="UP001066276"/>
    </source>
</evidence>
<dbReference type="Proteomes" id="UP001066276">
    <property type="component" value="Chromosome 12"/>
</dbReference>
<dbReference type="EMBL" id="JANPWB010000016">
    <property type="protein sequence ID" value="KAJ1083127.1"/>
    <property type="molecule type" value="Genomic_DNA"/>
</dbReference>
<sequence length="204" mass="22287">MPSRALQGLQLKAGGPCSTGGCSSAVFILAAPGTAGAVQQTPCCGDAVTVRLCSGPALETTADYKLTTWEKKNNGVKERKTAREERGRRVLREEEAIARGVESVFGEDDKPRTARSGERLRRRRQAQDPAESIFGEDNKPRTQRGVESDLREGKGKRETVEEASHAPAGAWLTKVRKRAGEEERIQVEEGGQHWRGISACWTLT</sequence>
<reference evidence="2" key="1">
    <citation type="journal article" date="2022" name="bioRxiv">
        <title>Sequencing and chromosome-scale assembly of the giantPleurodeles waltlgenome.</title>
        <authorList>
            <person name="Brown T."/>
            <person name="Elewa A."/>
            <person name="Iarovenko S."/>
            <person name="Subramanian E."/>
            <person name="Araus A.J."/>
            <person name="Petzold A."/>
            <person name="Susuki M."/>
            <person name="Suzuki K.-i.T."/>
            <person name="Hayashi T."/>
            <person name="Toyoda A."/>
            <person name="Oliveira C."/>
            <person name="Osipova E."/>
            <person name="Leigh N.D."/>
            <person name="Simon A."/>
            <person name="Yun M.H."/>
        </authorList>
    </citation>
    <scope>NUCLEOTIDE SEQUENCE</scope>
    <source>
        <strain evidence="2">20211129_DDA</strain>
        <tissue evidence="2">Liver</tissue>
    </source>
</reference>
<evidence type="ECO:0000256" key="1">
    <source>
        <dbReference type="SAM" id="MobiDB-lite"/>
    </source>
</evidence>
<feature type="compositionally biased region" description="Basic and acidic residues" evidence="1">
    <location>
        <begin position="136"/>
        <end position="164"/>
    </location>
</feature>
<dbReference type="AlphaFoldDB" id="A0AAV7KV64"/>
<keyword evidence="3" id="KW-1185">Reference proteome</keyword>
<evidence type="ECO:0000313" key="2">
    <source>
        <dbReference type="EMBL" id="KAJ1083127.1"/>
    </source>
</evidence>
<accession>A0AAV7KV64</accession>
<feature type="compositionally biased region" description="Basic and acidic residues" evidence="1">
    <location>
        <begin position="107"/>
        <end position="119"/>
    </location>
</feature>
<protein>
    <submittedName>
        <fullName evidence="2">Uncharacterized protein</fullName>
    </submittedName>
</protein>
<gene>
    <name evidence="2" type="ORF">NDU88_003287</name>
</gene>